<evidence type="ECO:0000256" key="1">
    <source>
        <dbReference type="ARBA" id="ARBA00004571"/>
    </source>
</evidence>
<keyword evidence="13" id="KW-0675">Receptor</keyword>
<name>A0ABY8BRN4_AFICR</name>
<feature type="domain" description="TonB-dependent receptor plug" evidence="12">
    <location>
        <begin position="106"/>
        <end position="214"/>
    </location>
</feature>
<feature type="signal peptide" evidence="10">
    <location>
        <begin position="1"/>
        <end position="32"/>
    </location>
</feature>
<evidence type="ECO:0000256" key="2">
    <source>
        <dbReference type="ARBA" id="ARBA00022448"/>
    </source>
</evidence>
<evidence type="ECO:0000313" key="14">
    <source>
        <dbReference type="Proteomes" id="UP001213907"/>
    </source>
</evidence>
<organism evidence="13 14">
    <name type="scientific">Afipia carboxydohydrogena</name>
    <name type="common">Pseudomonas carboxydohydrogena</name>
    <dbReference type="NCBI Taxonomy" id="290"/>
    <lineage>
        <taxon>Bacteria</taxon>
        <taxon>Pseudomonadati</taxon>
        <taxon>Pseudomonadota</taxon>
        <taxon>Alphaproteobacteria</taxon>
        <taxon>Hyphomicrobiales</taxon>
        <taxon>Nitrobacteraceae</taxon>
        <taxon>Afipia</taxon>
    </lineage>
</organism>
<dbReference type="InterPro" id="IPR039426">
    <property type="entry name" value="TonB-dep_rcpt-like"/>
</dbReference>
<evidence type="ECO:0000256" key="5">
    <source>
        <dbReference type="ARBA" id="ARBA00023077"/>
    </source>
</evidence>
<comment type="similarity">
    <text evidence="8">Belongs to the TonB-dependent receptor family.</text>
</comment>
<proteinExistence type="inferred from homology"/>
<evidence type="ECO:0000256" key="8">
    <source>
        <dbReference type="RuleBase" id="RU003357"/>
    </source>
</evidence>
<reference evidence="13 14" key="1">
    <citation type="submission" date="2022-11" db="EMBL/GenBank/DDBJ databases">
        <authorList>
            <person name="Siebert D."/>
            <person name="Busche T."/>
            <person name="Saydam E."/>
            <person name="Kalinowski J."/>
            <person name="Ruckert C."/>
            <person name="Blombach B."/>
        </authorList>
    </citation>
    <scope>NUCLEOTIDE SEQUENCE [LARGE SCALE GENOMIC DNA]</scope>
    <source>
        <strain evidence="13 14">DSM 1083</strain>
    </source>
</reference>
<dbReference type="Pfam" id="PF00593">
    <property type="entry name" value="TonB_dep_Rec_b-barrel"/>
    <property type="match status" value="1"/>
</dbReference>
<keyword evidence="14" id="KW-1185">Reference proteome</keyword>
<evidence type="ECO:0000256" key="9">
    <source>
        <dbReference type="SAM" id="MobiDB-lite"/>
    </source>
</evidence>
<dbReference type="InterPro" id="IPR000531">
    <property type="entry name" value="Beta-barrel_TonB"/>
</dbReference>
<dbReference type="InterPro" id="IPR036942">
    <property type="entry name" value="Beta-barrel_TonB_sf"/>
</dbReference>
<dbReference type="PANTHER" id="PTHR30069">
    <property type="entry name" value="TONB-DEPENDENT OUTER MEMBRANE RECEPTOR"/>
    <property type="match status" value="1"/>
</dbReference>
<evidence type="ECO:0000259" key="11">
    <source>
        <dbReference type="Pfam" id="PF00593"/>
    </source>
</evidence>
<evidence type="ECO:0000256" key="7">
    <source>
        <dbReference type="ARBA" id="ARBA00023237"/>
    </source>
</evidence>
<gene>
    <name evidence="13" type="ORF">AFIC_002636</name>
</gene>
<dbReference type="InterPro" id="IPR012910">
    <property type="entry name" value="Plug_dom"/>
</dbReference>
<keyword evidence="6 8" id="KW-0472">Membrane</keyword>
<evidence type="ECO:0000256" key="6">
    <source>
        <dbReference type="ARBA" id="ARBA00023136"/>
    </source>
</evidence>
<dbReference type="SUPFAM" id="SSF56935">
    <property type="entry name" value="Porins"/>
    <property type="match status" value="1"/>
</dbReference>
<sequence length="786" mass="85277">MRRTVRARPVTSRVVPLAATAFLLADMCPATAHPDAPGVSSTLPQIEIMPAPHTHRKKKRAQHSERTTARRAVPVRNPDHKPVPANTALTGAPNVAGGPASAPAMASETTVSGKEINDRPVTRPGEVLEAAPGLIVTQHSGEGKANQYFLRGYNLDHGTDMAITVDDMPVNMRTHGHGQGYADLNFLMPETVNGMRVRKGPYYADEGDFSSAGALNLDLIDRVNRGLAEMTFGSFGYKRGFVMNSVKAGAGDLLFAGEANLYNGPWSNPDDVRKLNGLIRYSQGTATDGFSATAMAYGNRWNSTDQIPLRAITSGLLGRFDAEDPSDGGRANRFSLSTRVAQTDDLGSWKANAYVIKSKLDLYNNFTYYLSDPTLGDQFHQHDDRVVAGGAISRTFVGSLAGLPSETTIGLQTRYDDINVALTTTYQRNFLANTRTDKVKEGSVAAYIQNTVRWTDWFRTTLGWRGDYYNATVNSLFDANNSGKSSAALGSPKFSMTFGPFYKTELFFGAGMGMHSNDARGSTIREVPVDRVQDPNAASDPLSASPLLVRTKGAEVGIRTRLIPGLDSTFSLFMLDQASEIVFSGDGGDTEASRASRRYGIEWTNKYKPISWLTLDTDVAWSHARFVGFDQDQADTYASLAGYPEAQIGNAPGNYVPGAPTLIASAGITLGEATGWFTGLRWRYLGERPLTEDNAFRSPATSVFNGRIGYRFENGWRIQLDAINLFDAKADQITYAYGSLLKTDNLFAMCGSGSSLPAAVCSTGVMDRVLHPIEPLAIRLTLAGRF</sequence>
<evidence type="ECO:0000313" key="13">
    <source>
        <dbReference type="EMBL" id="WEF51072.1"/>
    </source>
</evidence>
<dbReference type="Proteomes" id="UP001213907">
    <property type="component" value="Chromosome"/>
</dbReference>
<accession>A0ABY8BRN4</accession>
<protein>
    <submittedName>
        <fullName evidence="13">TonB-dependent receptor</fullName>
    </submittedName>
</protein>
<feature type="chain" id="PRO_5046448116" evidence="10">
    <location>
        <begin position="33"/>
        <end position="786"/>
    </location>
</feature>
<comment type="subcellular location">
    <subcellularLocation>
        <location evidence="1">Cell outer membrane</location>
        <topology evidence="1">Multi-pass membrane protein</topology>
    </subcellularLocation>
</comment>
<keyword evidence="2" id="KW-0813">Transport</keyword>
<keyword evidence="10" id="KW-0732">Signal</keyword>
<feature type="domain" description="TonB-dependent receptor-like beta-barrel" evidence="11">
    <location>
        <begin position="268"/>
        <end position="725"/>
    </location>
</feature>
<evidence type="ECO:0000256" key="4">
    <source>
        <dbReference type="ARBA" id="ARBA00022692"/>
    </source>
</evidence>
<keyword evidence="5 8" id="KW-0798">TonB box</keyword>
<keyword evidence="4" id="KW-0812">Transmembrane</keyword>
<dbReference type="EMBL" id="CP113162">
    <property type="protein sequence ID" value="WEF51072.1"/>
    <property type="molecule type" value="Genomic_DNA"/>
</dbReference>
<evidence type="ECO:0000259" key="12">
    <source>
        <dbReference type="Pfam" id="PF07715"/>
    </source>
</evidence>
<dbReference type="Gene3D" id="2.170.130.10">
    <property type="entry name" value="TonB-dependent receptor, plug domain"/>
    <property type="match status" value="1"/>
</dbReference>
<dbReference type="Gene3D" id="2.40.170.20">
    <property type="entry name" value="TonB-dependent receptor, beta-barrel domain"/>
    <property type="match status" value="1"/>
</dbReference>
<dbReference type="InterPro" id="IPR037066">
    <property type="entry name" value="Plug_dom_sf"/>
</dbReference>
<evidence type="ECO:0000256" key="3">
    <source>
        <dbReference type="ARBA" id="ARBA00022452"/>
    </source>
</evidence>
<feature type="region of interest" description="Disordered" evidence="9">
    <location>
        <begin position="52"/>
        <end position="105"/>
    </location>
</feature>
<evidence type="ECO:0000256" key="10">
    <source>
        <dbReference type="SAM" id="SignalP"/>
    </source>
</evidence>
<dbReference type="PANTHER" id="PTHR30069:SF36">
    <property type="entry name" value="BLL6948 PROTEIN"/>
    <property type="match status" value="1"/>
</dbReference>
<dbReference type="Pfam" id="PF07715">
    <property type="entry name" value="Plug"/>
    <property type="match status" value="1"/>
</dbReference>
<feature type="compositionally biased region" description="Low complexity" evidence="9">
    <location>
        <begin position="96"/>
        <end position="105"/>
    </location>
</feature>
<keyword evidence="3" id="KW-1134">Transmembrane beta strand</keyword>
<keyword evidence="7" id="KW-0998">Cell outer membrane</keyword>